<dbReference type="InterPro" id="IPR016032">
    <property type="entry name" value="Sig_transdc_resp-reg_C-effctor"/>
</dbReference>
<keyword evidence="9" id="KW-1185">Reference proteome</keyword>
<protein>
    <submittedName>
        <fullName evidence="8">DNA-binding response regulator</fullName>
    </submittedName>
</protein>
<dbReference type="PANTHER" id="PTHR43214">
    <property type="entry name" value="TWO-COMPONENT RESPONSE REGULATOR"/>
    <property type="match status" value="1"/>
</dbReference>
<feature type="domain" description="HTH luxR-type" evidence="6">
    <location>
        <begin position="151"/>
        <end position="216"/>
    </location>
</feature>
<name>A0ABQ5R607_9ACTN</name>
<dbReference type="PRINTS" id="PR00038">
    <property type="entry name" value="HTHLUXR"/>
</dbReference>
<dbReference type="Pfam" id="PF00196">
    <property type="entry name" value="GerE"/>
    <property type="match status" value="1"/>
</dbReference>
<proteinExistence type="predicted"/>
<dbReference type="SMART" id="SM00421">
    <property type="entry name" value="HTH_LUXR"/>
    <property type="match status" value="1"/>
</dbReference>
<dbReference type="PANTHER" id="PTHR43214:SF24">
    <property type="entry name" value="TRANSCRIPTIONAL REGULATORY PROTEIN NARL-RELATED"/>
    <property type="match status" value="1"/>
</dbReference>
<dbReference type="InterPro" id="IPR001789">
    <property type="entry name" value="Sig_transdc_resp-reg_receiver"/>
</dbReference>
<dbReference type="GO" id="GO:0003677">
    <property type="term" value="F:DNA binding"/>
    <property type="evidence" value="ECO:0007669"/>
    <property type="project" value="UniProtKB-KW"/>
</dbReference>
<evidence type="ECO:0000256" key="1">
    <source>
        <dbReference type="ARBA" id="ARBA00022553"/>
    </source>
</evidence>
<evidence type="ECO:0000256" key="5">
    <source>
        <dbReference type="PROSITE-ProRule" id="PRU00169"/>
    </source>
</evidence>
<dbReference type="InterPro" id="IPR000792">
    <property type="entry name" value="Tscrpt_reg_LuxR_C"/>
</dbReference>
<dbReference type="SUPFAM" id="SSF46894">
    <property type="entry name" value="C-terminal effector domain of the bipartite response regulators"/>
    <property type="match status" value="1"/>
</dbReference>
<evidence type="ECO:0000256" key="2">
    <source>
        <dbReference type="ARBA" id="ARBA00023015"/>
    </source>
</evidence>
<dbReference type="InterPro" id="IPR039420">
    <property type="entry name" value="WalR-like"/>
</dbReference>
<dbReference type="PROSITE" id="PS50110">
    <property type="entry name" value="RESPONSE_REGULATORY"/>
    <property type="match status" value="1"/>
</dbReference>
<keyword evidence="2" id="KW-0805">Transcription regulation</keyword>
<dbReference type="RefSeq" id="WP_281903145.1">
    <property type="nucleotide sequence ID" value="NZ_BSDI01000050.1"/>
</dbReference>
<dbReference type="InterPro" id="IPR058245">
    <property type="entry name" value="NreC/VraR/RcsB-like_REC"/>
</dbReference>
<evidence type="ECO:0000259" key="7">
    <source>
        <dbReference type="PROSITE" id="PS50110"/>
    </source>
</evidence>
<gene>
    <name evidence="8" type="ORF">Pa4123_70900</name>
</gene>
<dbReference type="Pfam" id="PF00072">
    <property type="entry name" value="Response_reg"/>
    <property type="match status" value="1"/>
</dbReference>
<evidence type="ECO:0000313" key="8">
    <source>
        <dbReference type="EMBL" id="GLI01813.1"/>
    </source>
</evidence>
<keyword evidence="3 8" id="KW-0238">DNA-binding</keyword>
<dbReference type="Gene3D" id="3.40.50.2300">
    <property type="match status" value="1"/>
</dbReference>
<dbReference type="InterPro" id="IPR011006">
    <property type="entry name" value="CheY-like_superfamily"/>
</dbReference>
<organism evidence="8 9">
    <name type="scientific">Phytohabitans aurantiacus</name>
    <dbReference type="NCBI Taxonomy" id="3016789"/>
    <lineage>
        <taxon>Bacteria</taxon>
        <taxon>Bacillati</taxon>
        <taxon>Actinomycetota</taxon>
        <taxon>Actinomycetes</taxon>
        <taxon>Micromonosporales</taxon>
        <taxon>Micromonosporaceae</taxon>
    </lineage>
</organism>
<evidence type="ECO:0000256" key="3">
    <source>
        <dbReference type="ARBA" id="ARBA00023125"/>
    </source>
</evidence>
<dbReference type="Proteomes" id="UP001144280">
    <property type="component" value="Unassembled WGS sequence"/>
</dbReference>
<accession>A0ABQ5R607</accession>
<dbReference type="SMART" id="SM00448">
    <property type="entry name" value="REC"/>
    <property type="match status" value="1"/>
</dbReference>
<dbReference type="EMBL" id="BSDI01000050">
    <property type="protein sequence ID" value="GLI01813.1"/>
    <property type="molecule type" value="Genomic_DNA"/>
</dbReference>
<dbReference type="PROSITE" id="PS50043">
    <property type="entry name" value="HTH_LUXR_2"/>
    <property type="match status" value="1"/>
</dbReference>
<sequence length="221" mass="24128">MVLRVLICDKFLVVRNGLRALLESEPDVEVVDTTDSGTHAIMLARMARPHVVVTGLELLGLNGVELIRQLTKDDRGPAPRVVVYSIGDADDAVSEVLHAGASGILTKDAGKGELVSAIRAAANGEAMLAPAVAQRLVDWFRRRDTQPDTTLRKVVGTLTPREREVLLLLAEGMQPEDIAVKLYIGVTTVRTHIYRLRGKLDLKDRAQLVSFAYRAGLMRSA</sequence>
<dbReference type="SUPFAM" id="SSF52172">
    <property type="entry name" value="CheY-like"/>
    <property type="match status" value="1"/>
</dbReference>
<dbReference type="CDD" id="cd17535">
    <property type="entry name" value="REC_NarL-like"/>
    <property type="match status" value="1"/>
</dbReference>
<dbReference type="CDD" id="cd06170">
    <property type="entry name" value="LuxR_C_like"/>
    <property type="match status" value="1"/>
</dbReference>
<comment type="caution">
    <text evidence="8">The sequence shown here is derived from an EMBL/GenBank/DDBJ whole genome shotgun (WGS) entry which is preliminary data.</text>
</comment>
<keyword evidence="4" id="KW-0804">Transcription</keyword>
<evidence type="ECO:0000313" key="9">
    <source>
        <dbReference type="Proteomes" id="UP001144280"/>
    </source>
</evidence>
<evidence type="ECO:0000259" key="6">
    <source>
        <dbReference type="PROSITE" id="PS50043"/>
    </source>
</evidence>
<keyword evidence="1" id="KW-0597">Phosphoprotein</keyword>
<comment type="caution">
    <text evidence="5">Lacks conserved residue(s) required for the propagation of feature annotation.</text>
</comment>
<reference evidence="8" key="1">
    <citation type="submission" date="2022-12" db="EMBL/GenBank/DDBJ databases">
        <title>New Phytohabitans aurantiacus sp. RD004123 nov., an actinomycete isolated from soil.</title>
        <authorList>
            <person name="Triningsih D.W."/>
            <person name="Harunari E."/>
            <person name="Igarashi Y."/>
        </authorList>
    </citation>
    <scope>NUCLEOTIDE SEQUENCE</scope>
    <source>
        <strain evidence="8">RD004123</strain>
    </source>
</reference>
<feature type="domain" description="Response regulatory" evidence="7">
    <location>
        <begin position="4"/>
        <end position="122"/>
    </location>
</feature>
<evidence type="ECO:0000256" key="4">
    <source>
        <dbReference type="ARBA" id="ARBA00023163"/>
    </source>
</evidence>